<keyword evidence="3 8" id="KW-0500">Molybdenum</keyword>
<evidence type="ECO:0000256" key="5">
    <source>
        <dbReference type="ARBA" id="ARBA00022840"/>
    </source>
</evidence>
<dbReference type="SMART" id="SM00382">
    <property type="entry name" value="AAA"/>
    <property type="match status" value="1"/>
</dbReference>
<evidence type="ECO:0000256" key="3">
    <source>
        <dbReference type="ARBA" id="ARBA00022505"/>
    </source>
</evidence>
<dbReference type="PANTHER" id="PTHR43514:SF1">
    <property type="entry name" value="SULFATE_THIOSULFATE IMPORT ATP-BINDING PROTEIN CYSA"/>
    <property type="match status" value="1"/>
</dbReference>
<dbReference type="Gene3D" id="2.40.50.100">
    <property type="match status" value="1"/>
</dbReference>
<evidence type="ECO:0000256" key="6">
    <source>
        <dbReference type="ARBA" id="ARBA00022967"/>
    </source>
</evidence>
<keyword evidence="1" id="KW-0813">Transport</keyword>
<dbReference type="InterPro" id="IPR003593">
    <property type="entry name" value="AAA+_ATPase"/>
</dbReference>
<dbReference type="InterPro" id="IPR005116">
    <property type="entry name" value="Transp-assoc_OB_typ1"/>
</dbReference>
<evidence type="ECO:0000256" key="2">
    <source>
        <dbReference type="ARBA" id="ARBA00022475"/>
    </source>
</evidence>
<dbReference type="Proteomes" id="UP001500979">
    <property type="component" value="Unassembled WGS sequence"/>
</dbReference>
<evidence type="ECO:0000313" key="12">
    <source>
        <dbReference type="Proteomes" id="UP001500979"/>
    </source>
</evidence>
<comment type="caution">
    <text evidence="11">The sequence shown here is derived from an EMBL/GenBank/DDBJ whole genome shotgun (WGS) entry which is preliminary data.</text>
</comment>
<dbReference type="InterPro" id="IPR008995">
    <property type="entry name" value="Mo/tungstate-bd_C_term_dom"/>
</dbReference>
<dbReference type="Gene3D" id="3.40.50.300">
    <property type="entry name" value="P-loop containing nucleotide triphosphate hydrolases"/>
    <property type="match status" value="1"/>
</dbReference>
<keyword evidence="6" id="KW-1278">Translocase</keyword>
<evidence type="ECO:0000256" key="1">
    <source>
        <dbReference type="ARBA" id="ARBA00022448"/>
    </source>
</evidence>
<reference evidence="11 12" key="1">
    <citation type="journal article" date="2019" name="Int. J. Syst. Evol. Microbiol.">
        <title>The Global Catalogue of Microorganisms (GCM) 10K type strain sequencing project: providing services to taxonomists for standard genome sequencing and annotation.</title>
        <authorList>
            <consortium name="The Broad Institute Genomics Platform"/>
            <consortium name="The Broad Institute Genome Sequencing Center for Infectious Disease"/>
            <person name="Wu L."/>
            <person name="Ma J."/>
        </authorList>
    </citation>
    <scope>NUCLEOTIDE SEQUENCE [LARGE SCALE GENOMIC DNA]</scope>
    <source>
        <strain evidence="11 12">JCM 9383</strain>
    </source>
</reference>
<evidence type="ECO:0000256" key="8">
    <source>
        <dbReference type="PROSITE-ProRule" id="PRU01213"/>
    </source>
</evidence>
<dbReference type="PROSITE" id="PS51866">
    <property type="entry name" value="MOP"/>
    <property type="match status" value="1"/>
</dbReference>
<evidence type="ECO:0000256" key="7">
    <source>
        <dbReference type="ARBA" id="ARBA00023136"/>
    </source>
</evidence>
<organism evidence="11 12">
    <name type="scientific">Saccharopolyspora taberi</name>
    <dbReference type="NCBI Taxonomy" id="60895"/>
    <lineage>
        <taxon>Bacteria</taxon>
        <taxon>Bacillati</taxon>
        <taxon>Actinomycetota</taxon>
        <taxon>Actinomycetes</taxon>
        <taxon>Pseudonocardiales</taxon>
        <taxon>Pseudonocardiaceae</taxon>
        <taxon>Saccharopolyspora</taxon>
    </lineage>
</organism>
<keyword evidence="2" id="KW-1003">Cell membrane</keyword>
<dbReference type="InterPro" id="IPR050334">
    <property type="entry name" value="Molybdenum_import_ModC"/>
</dbReference>
<evidence type="ECO:0000259" key="9">
    <source>
        <dbReference type="PROSITE" id="PS50893"/>
    </source>
</evidence>
<dbReference type="InterPro" id="IPR003439">
    <property type="entry name" value="ABC_transporter-like_ATP-bd"/>
</dbReference>
<dbReference type="Pfam" id="PF03459">
    <property type="entry name" value="TOBE"/>
    <property type="match status" value="1"/>
</dbReference>
<dbReference type="InterPro" id="IPR017871">
    <property type="entry name" value="ABC_transporter-like_CS"/>
</dbReference>
<evidence type="ECO:0000259" key="10">
    <source>
        <dbReference type="PROSITE" id="PS51866"/>
    </source>
</evidence>
<keyword evidence="12" id="KW-1185">Reference proteome</keyword>
<feature type="domain" description="ABC transporter" evidence="9">
    <location>
        <begin position="9"/>
        <end position="236"/>
    </location>
</feature>
<dbReference type="Pfam" id="PF00005">
    <property type="entry name" value="ABC_tran"/>
    <property type="match status" value="1"/>
</dbReference>
<name>A0ABN3VJ16_9PSEU</name>
<evidence type="ECO:0000256" key="4">
    <source>
        <dbReference type="ARBA" id="ARBA00022741"/>
    </source>
</evidence>
<sequence>MSLRAEIEVRRDDFALSAELAVRPGEVLAVLGPNGAGKSTLLSALSGLLVPDRGRIELGERVWLDTERRVHVPTHRRGVGLLAQNPLLFPYLSALENVAFGPRAAGAGKVAARRTAERWLSEVDAETLAGRRPGQLSGGQAQRVALARALAADPELLLLDEPLAALDIDAAPAMRGLLHRVLQHQEHPTVLVTHDVLDAVVLADRLVVLLDGRIVEQGPTREVLARPREAFTARIAGLNLLPGTAAAGALALGDITLTGHVAEPLDEGEPAAAVFAPAAVAVHRELPGGSPRNAIPVQVTGLEPRGDVVRVRGSVGDCAPAADVTPAAVADLALAPGERVWFVVKAAEVAIHPLSGGSSGA</sequence>
<dbReference type="InterPro" id="IPR004606">
    <property type="entry name" value="Mop_domain"/>
</dbReference>
<dbReference type="PROSITE" id="PS00211">
    <property type="entry name" value="ABC_TRANSPORTER_1"/>
    <property type="match status" value="1"/>
</dbReference>
<dbReference type="EMBL" id="BAAAUX010000021">
    <property type="protein sequence ID" value="GAA2810142.1"/>
    <property type="molecule type" value="Genomic_DNA"/>
</dbReference>
<protein>
    <submittedName>
        <fullName evidence="11">ATP-binding cassette domain-containing protein</fullName>
    </submittedName>
</protein>
<keyword evidence="7" id="KW-0472">Membrane</keyword>
<proteinExistence type="predicted"/>
<keyword evidence="5 11" id="KW-0067">ATP-binding</keyword>
<dbReference type="GO" id="GO:0005524">
    <property type="term" value="F:ATP binding"/>
    <property type="evidence" value="ECO:0007669"/>
    <property type="project" value="UniProtKB-KW"/>
</dbReference>
<gene>
    <name evidence="11" type="ORF">GCM10010470_51780</name>
</gene>
<keyword evidence="4" id="KW-0547">Nucleotide-binding</keyword>
<accession>A0ABN3VJ16</accession>
<dbReference type="PROSITE" id="PS50893">
    <property type="entry name" value="ABC_TRANSPORTER_2"/>
    <property type="match status" value="1"/>
</dbReference>
<dbReference type="SUPFAM" id="SSF52540">
    <property type="entry name" value="P-loop containing nucleoside triphosphate hydrolases"/>
    <property type="match status" value="1"/>
</dbReference>
<dbReference type="InterPro" id="IPR027417">
    <property type="entry name" value="P-loop_NTPase"/>
</dbReference>
<evidence type="ECO:0000313" key="11">
    <source>
        <dbReference type="EMBL" id="GAA2810142.1"/>
    </source>
</evidence>
<feature type="domain" description="Mop" evidence="10">
    <location>
        <begin position="288"/>
        <end position="353"/>
    </location>
</feature>
<dbReference type="PANTHER" id="PTHR43514">
    <property type="entry name" value="ABC TRANSPORTER I FAMILY MEMBER 10"/>
    <property type="match status" value="1"/>
</dbReference>
<dbReference type="SUPFAM" id="SSF50331">
    <property type="entry name" value="MOP-like"/>
    <property type="match status" value="1"/>
</dbReference>